<dbReference type="Gene3D" id="3.40.50.300">
    <property type="entry name" value="P-loop containing nucleotide triphosphate hydrolases"/>
    <property type="match status" value="1"/>
</dbReference>
<dbReference type="NCBIfam" id="NF006742">
    <property type="entry name" value="PRK09270.1-1"/>
    <property type="match status" value="1"/>
</dbReference>
<dbReference type="PANTHER" id="PTHR37941">
    <property type="entry name" value="FUMARASE E-RELATED"/>
    <property type="match status" value="1"/>
</dbReference>
<dbReference type="InterPro" id="IPR007761">
    <property type="entry name" value="MtlR-like"/>
</dbReference>
<evidence type="ECO:0000313" key="1">
    <source>
        <dbReference type="EMBL" id="SQB37706.1"/>
    </source>
</evidence>
<dbReference type="PANTHER" id="PTHR37941:SF1">
    <property type="entry name" value="FUMARASE E-RELATED"/>
    <property type="match status" value="1"/>
</dbReference>
<dbReference type="InterPro" id="IPR038026">
    <property type="entry name" value="MtlR-like_sf"/>
</dbReference>
<sequence>MTTLTEDDVLEQLDAQDNLLSFMATANDILLQAIKNFLPSLFVNNDEEIVEYAVKPLLAQSGPLDDIDVAIRLIYALGKMDKWLYADVIHFSQFYQYLREQREIPRFSDDITWDFMSNVNSITTNATLYNSLKSMKFADFAIYSEIRFCHHDQNRAGFSGNDDIKGINTVKISLQINGLMTDAWYDDDEVENVHKPLLRHLATLNAKTPERRTVIFLSAPPGTGKSTLTTFWEYLSRNDPELPTIQTLPMDGFHHYNRWLDEHELRAAKGAPETFNVEKLASNLRQLHEQNATWPQYDRQLHDPVENAIQVTAPVVIIEGNWLLYNAPSWRELRQYCDYSLFIRAPADVLRGRLIARKQAGGLSEEQAQIFFDRTDGPNVCRVLENSLPASLTLEMTAKGEYRLAQALPDEPQ</sequence>
<keyword evidence="1" id="KW-0418">Kinase</keyword>
<dbReference type="SUPFAM" id="SSF158668">
    <property type="entry name" value="MtlR-like"/>
    <property type="match status" value="1"/>
</dbReference>
<dbReference type="Proteomes" id="UP000251584">
    <property type="component" value="Unassembled WGS sequence"/>
</dbReference>
<name>A0A2X2W8X3_CITKO</name>
<evidence type="ECO:0000313" key="2">
    <source>
        <dbReference type="Proteomes" id="UP000251584"/>
    </source>
</evidence>
<dbReference type="NCBIfam" id="NF006745">
    <property type="entry name" value="PRK09270.1-4"/>
    <property type="match status" value="1"/>
</dbReference>
<dbReference type="Gene3D" id="1.20.120.330">
    <property type="entry name" value="Nucleotidyltransferases domain 2"/>
    <property type="match status" value="1"/>
</dbReference>
<dbReference type="AlphaFoldDB" id="A0A2X2W8X3"/>
<dbReference type="NCBIfam" id="NF007455">
    <property type="entry name" value="PRK10022.1"/>
    <property type="match status" value="1"/>
</dbReference>
<dbReference type="InterPro" id="IPR027417">
    <property type="entry name" value="P-loop_NTPase"/>
</dbReference>
<proteinExistence type="predicted"/>
<protein>
    <submittedName>
        <fullName evidence="1">Putative fructose transport system kinase</fullName>
    </submittedName>
</protein>
<keyword evidence="1" id="KW-0808">Transferase</keyword>
<reference evidence="1 2" key="1">
    <citation type="submission" date="2018-06" db="EMBL/GenBank/DDBJ databases">
        <authorList>
            <consortium name="Pathogen Informatics"/>
            <person name="Doyle S."/>
        </authorList>
    </citation>
    <scope>NUCLEOTIDE SEQUENCE [LARGE SCALE GENOMIC DNA]</scope>
    <source>
        <strain evidence="1 2">NCTC10786</strain>
    </source>
</reference>
<accession>A0A2X2W8X3</accession>
<dbReference type="EMBL" id="UAVY01000007">
    <property type="protein sequence ID" value="SQB37706.1"/>
    <property type="molecule type" value="Genomic_DNA"/>
</dbReference>
<dbReference type="SUPFAM" id="SSF52540">
    <property type="entry name" value="P-loop containing nucleoside triphosphate hydrolases"/>
    <property type="match status" value="1"/>
</dbReference>
<organism evidence="1 2">
    <name type="scientific">Citrobacter koseri</name>
    <name type="common">Citrobacter diversus</name>
    <dbReference type="NCBI Taxonomy" id="545"/>
    <lineage>
        <taxon>Bacteria</taxon>
        <taxon>Pseudomonadati</taxon>
        <taxon>Pseudomonadota</taxon>
        <taxon>Gammaproteobacteria</taxon>
        <taxon>Enterobacterales</taxon>
        <taxon>Enterobacteriaceae</taxon>
        <taxon>Citrobacter</taxon>
    </lineage>
</organism>
<dbReference type="Pfam" id="PF05068">
    <property type="entry name" value="MtlR"/>
    <property type="match status" value="1"/>
</dbReference>
<gene>
    <name evidence="1" type="primary">frcK</name>
    <name evidence="1" type="ORF">NCTC10786_04465</name>
</gene>
<dbReference type="GO" id="GO:0016301">
    <property type="term" value="F:kinase activity"/>
    <property type="evidence" value="ECO:0007669"/>
    <property type="project" value="UniProtKB-KW"/>
</dbReference>